<accession>A0AAN9SY97</accession>
<feature type="region of interest" description="Disordered" evidence="1">
    <location>
        <begin position="172"/>
        <end position="191"/>
    </location>
</feature>
<dbReference type="InterPro" id="IPR051105">
    <property type="entry name" value="WWC/KIBRA_Hippo_Reg"/>
</dbReference>
<dbReference type="Proteomes" id="UP001386955">
    <property type="component" value="Unassembled WGS sequence"/>
</dbReference>
<protein>
    <submittedName>
        <fullName evidence="2">Uncharacterized protein</fullName>
    </submittedName>
</protein>
<name>A0AAN9SY97_PSOTE</name>
<evidence type="ECO:0000313" key="2">
    <source>
        <dbReference type="EMBL" id="KAK7410524.1"/>
    </source>
</evidence>
<evidence type="ECO:0000256" key="1">
    <source>
        <dbReference type="SAM" id="MobiDB-lite"/>
    </source>
</evidence>
<dbReference type="EMBL" id="JAYMYS010000001">
    <property type="protein sequence ID" value="KAK7410524.1"/>
    <property type="molecule type" value="Genomic_DNA"/>
</dbReference>
<comment type="caution">
    <text evidence="2">The sequence shown here is derived from an EMBL/GenBank/DDBJ whole genome shotgun (WGS) entry which is preliminary data.</text>
</comment>
<keyword evidence="3" id="KW-1185">Reference proteome</keyword>
<gene>
    <name evidence="2" type="ORF">VNO78_01367</name>
</gene>
<evidence type="ECO:0000313" key="3">
    <source>
        <dbReference type="Proteomes" id="UP001386955"/>
    </source>
</evidence>
<dbReference type="PANTHER" id="PTHR14791">
    <property type="entry name" value="BOMB/KIRA PROTEINS"/>
    <property type="match status" value="1"/>
</dbReference>
<sequence length="307" mass="35366">MAWFVLMGEEGVESFKDFSFWSDPIGEVGVIVYIKEPLAFKTFPSTVHTHNINVLPYLSSPFLTAFHKCQSFLSRLFASFMARFELFEAMVSFQKVLAESPRPEIHADFEASSKKRKWEEPFAEDFFKDQTSIEKRKSVFDIDLRPDTPFSSDKWRQYLTVQSGQIQLHNIKTTTEDSKRNPEPPPSHHMSLNLELNLTCESLRKKEDSYDVIEKQSSGFPVGSSERDNLFNEPSKCKKDSDAKILSPSWLSSSEDDYKEMVATVCMQCHMLVMLCKSSPSCPNCKFMHPPDQNPSKFLKRRCSLFC</sequence>
<dbReference type="AlphaFoldDB" id="A0AAN9SY97"/>
<organism evidence="2 3">
    <name type="scientific">Psophocarpus tetragonolobus</name>
    <name type="common">Winged bean</name>
    <name type="synonym">Dolichos tetragonolobus</name>
    <dbReference type="NCBI Taxonomy" id="3891"/>
    <lineage>
        <taxon>Eukaryota</taxon>
        <taxon>Viridiplantae</taxon>
        <taxon>Streptophyta</taxon>
        <taxon>Embryophyta</taxon>
        <taxon>Tracheophyta</taxon>
        <taxon>Spermatophyta</taxon>
        <taxon>Magnoliopsida</taxon>
        <taxon>eudicotyledons</taxon>
        <taxon>Gunneridae</taxon>
        <taxon>Pentapetalae</taxon>
        <taxon>rosids</taxon>
        <taxon>fabids</taxon>
        <taxon>Fabales</taxon>
        <taxon>Fabaceae</taxon>
        <taxon>Papilionoideae</taxon>
        <taxon>50 kb inversion clade</taxon>
        <taxon>NPAAA clade</taxon>
        <taxon>indigoferoid/millettioid clade</taxon>
        <taxon>Phaseoleae</taxon>
        <taxon>Psophocarpus</taxon>
    </lineage>
</organism>
<dbReference type="PANTHER" id="PTHR14791:SF42">
    <property type="entry name" value="F16L1.2 PROTEIN"/>
    <property type="match status" value="1"/>
</dbReference>
<proteinExistence type="predicted"/>
<reference evidence="2 3" key="1">
    <citation type="submission" date="2024-01" db="EMBL/GenBank/DDBJ databases">
        <title>The genomes of 5 underutilized Papilionoideae crops provide insights into root nodulation and disease resistanc.</title>
        <authorList>
            <person name="Jiang F."/>
        </authorList>
    </citation>
    <scope>NUCLEOTIDE SEQUENCE [LARGE SCALE GENOMIC DNA]</scope>
    <source>
        <strain evidence="2">DUOXIRENSHENG_FW03</strain>
        <tissue evidence="2">Leaves</tissue>
    </source>
</reference>